<evidence type="ECO:0000313" key="1">
    <source>
        <dbReference type="EMBL" id="KAJ0080879.1"/>
    </source>
</evidence>
<evidence type="ECO:0000313" key="2">
    <source>
        <dbReference type="Proteomes" id="UP001164250"/>
    </source>
</evidence>
<proteinExistence type="predicted"/>
<comment type="caution">
    <text evidence="1">The sequence shown here is derived from an EMBL/GenBank/DDBJ whole genome shotgun (WGS) entry which is preliminary data.</text>
</comment>
<dbReference type="Proteomes" id="UP001164250">
    <property type="component" value="Chromosome 12"/>
</dbReference>
<gene>
    <name evidence="1" type="ORF">Patl1_11290</name>
</gene>
<organism evidence="1 2">
    <name type="scientific">Pistacia atlantica</name>
    <dbReference type="NCBI Taxonomy" id="434234"/>
    <lineage>
        <taxon>Eukaryota</taxon>
        <taxon>Viridiplantae</taxon>
        <taxon>Streptophyta</taxon>
        <taxon>Embryophyta</taxon>
        <taxon>Tracheophyta</taxon>
        <taxon>Spermatophyta</taxon>
        <taxon>Magnoliopsida</taxon>
        <taxon>eudicotyledons</taxon>
        <taxon>Gunneridae</taxon>
        <taxon>Pentapetalae</taxon>
        <taxon>rosids</taxon>
        <taxon>malvids</taxon>
        <taxon>Sapindales</taxon>
        <taxon>Anacardiaceae</taxon>
        <taxon>Pistacia</taxon>
    </lineage>
</organism>
<accession>A0ACC1A3T2</accession>
<keyword evidence="2" id="KW-1185">Reference proteome</keyword>
<reference evidence="2" key="1">
    <citation type="journal article" date="2023" name="G3 (Bethesda)">
        <title>Genome assembly and association tests identify interacting loci associated with vigor, precocity, and sex in interspecific pistachio rootstocks.</title>
        <authorList>
            <person name="Palmer W."/>
            <person name="Jacygrad E."/>
            <person name="Sagayaradj S."/>
            <person name="Cavanaugh K."/>
            <person name="Han R."/>
            <person name="Bertier L."/>
            <person name="Beede B."/>
            <person name="Kafkas S."/>
            <person name="Golino D."/>
            <person name="Preece J."/>
            <person name="Michelmore R."/>
        </authorList>
    </citation>
    <scope>NUCLEOTIDE SEQUENCE [LARGE SCALE GENOMIC DNA]</scope>
</reference>
<protein>
    <submittedName>
        <fullName evidence="1">Uncharacterized protein</fullName>
    </submittedName>
</protein>
<name>A0ACC1A3T2_9ROSI</name>
<sequence length="293" mass="33075">MEGKSSLPERKNVKFFFHFLSARTRRLDLAVRRMLEKRGRKNRRERKEREIEGDLKSTMVKSDTDKPLRKIAEAFIELAATINSETADVEVAPFSHACSLVSPLIGCLGIAFKFAEMDYVAKVDDLAVASKSIMTLQALIDHDIEGNCVREVGSHTRNLSRVKRGLDVVRVLFEQIIATEYFRTIELEFVGVLFDLLNRIKDDFLDVSGRGDSIKDPVSKAYAQVLAPHHGWAIRKAVAAGMYALPTKQQLLKKLNEDEASAMIQLQKYITASASVIAYIDKLFISRELGIDW</sequence>
<dbReference type="EMBL" id="CM047908">
    <property type="protein sequence ID" value="KAJ0080879.1"/>
    <property type="molecule type" value="Genomic_DNA"/>
</dbReference>